<proteinExistence type="inferred from homology"/>
<dbReference type="Proteomes" id="UP000236291">
    <property type="component" value="Unassembled WGS sequence"/>
</dbReference>
<dbReference type="InterPro" id="IPR000764">
    <property type="entry name" value="Uridine_kinase-like"/>
</dbReference>
<comment type="similarity">
    <text evidence="4">In the C-terminal section; belongs to the UPRTase family.</text>
</comment>
<dbReference type="InterPro" id="IPR027417">
    <property type="entry name" value="P-loop_NTPase"/>
</dbReference>
<dbReference type="InterPro" id="IPR006083">
    <property type="entry name" value="PRK/URK"/>
</dbReference>
<evidence type="ECO:0000256" key="9">
    <source>
        <dbReference type="ARBA" id="ARBA00022777"/>
    </source>
</evidence>
<name>A0A2K3LQX0_TRIPR</name>
<accession>A0A2K3LQX0</accession>
<dbReference type="CDD" id="cd02023">
    <property type="entry name" value="UMPK"/>
    <property type="match status" value="1"/>
</dbReference>
<dbReference type="EC" id="2.7.1.48" evidence="5"/>
<dbReference type="GO" id="GO:0044206">
    <property type="term" value="P:UMP salvage"/>
    <property type="evidence" value="ECO:0007669"/>
    <property type="project" value="UniProtKB-UniPathway"/>
</dbReference>
<keyword evidence="7" id="KW-0808">Transferase</keyword>
<feature type="domain" description="Phosphoribosyltransferase" evidence="13">
    <location>
        <begin position="167"/>
        <end position="221"/>
    </location>
</feature>
<dbReference type="GO" id="GO:0005524">
    <property type="term" value="F:ATP binding"/>
    <property type="evidence" value="ECO:0007669"/>
    <property type="project" value="InterPro"/>
</dbReference>
<dbReference type="InterPro" id="IPR000836">
    <property type="entry name" value="PRTase_dom"/>
</dbReference>
<dbReference type="PRINTS" id="PR00988">
    <property type="entry name" value="URIDINKINASE"/>
</dbReference>
<organism evidence="14 15">
    <name type="scientific">Trifolium pratense</name>
    <name type="common">Red clover</name>
    <dbReference type="NCBI Taxonomy" id="57577"/>
    <lineage>
        <taxon>Eukaryota</taxon>
        <taxon>Viridiplantae</taxon>
        <taxon>Streptophyta</taxon>
        <taxon>Embryophyta</taxon>
        <taxon>Tracheophyta</taxon>
        <taxon>Spermatophyta</taxon>
        <taxon>Magnoliopsida</taxon>
        <taxon>eudicotyledons</taxon>
        <taxon>Gunneridae</taxon>
        <taxon>Pentapetalae</taxon>
        <taxon>rosids</taxon>
        <taxon>fabids</taxon>
        <taxon>Fabales</taxon>
        <taxon>Fabaceae</taxon>
        <taxon>Papilionoideae</taxon>
        <taxon>50 kb inversion clade</taxon>
        <taxon>NPAAA clade</taxon>
        <taxon>Hologalegina</taxon>
        <taxon>IRL clade</taxon>
        <taxon>Trifolieae</taxon>
        <taxon>Trifolium</taxon>
    </lineage>
</organism>
<comment type="pathway">
    <text evidence="1">Pyrimidine metabolism; UMP biosynthesis via salvage pathway; UMP from uridine: step 1/1.</text>
</comment>
<evidence type="ECO:0000256" key="3">
    <source>
        <dbReference type="ARBA" id="ARBA00008173"/>
    </source>
</evidence>
<dbReference type="Gene3D" id="3.40.50.2020">
    <property type="match status" value="1"/>
</dbReference>
<gene>
    <name evidence="14" type="ORF">L195_g036927</name>
</gene>
<evidence type="ECO:0000256" key="10">
    <source>
        <dbReference type="ARBA" id="ARBA00023134"/>
    </source>
</evidence>
<evidence type="ECO:0000256" key="4">
    <source>
        <dbReference type="ARBA" id="ARBA00010723"/>
    </source>
</evidence>
<dbReference type="GO" id="GO:0004849">
    <property type="term" value="F:uridine kinase activity"/>
    <property type="evidence" value="ECO:0007669"/>
    <property type="project" value="UniProtKB-EC"/>
</dbReference>
<protein>
    <recommendedName>
        <fullName evidence="5">uridine/cytidine kinase</fullName>
        <ecNumber evidence="5">2.7.1.48</ecNumber>
    </recommendedName>
</protein>
<feature type="domain" description="Phosphoribulokinase/uridine kinase" evidence="12">
    <location>
        <begin position="5"/>
        <end position="137"/>
    </location>
</feature>
<dbReference type="Pfam" id="PF14681">
    <property type="entry name" value="UPRTase"/>
    <property type="match status" value="1"/>
</dbReference>
<comment type="caution">
    <text evidence="14">The sequence shown here is derived from an EMBL/GenBank/DDBJ whole genome shotgun (WGS) entry which is preliminary data.</text>
</comment>
<evidence type="ECO:0000256" key="7">
    <source>
        <dbReference type="ARBA" id="ARBA00022679"/>
    </source>
</evidence>
<keyword evidence="8" id="KW-0547">Nucleotide-binding</keyword>
<evidence type="ECO:0000256" key="8">
    <source>
        <dbReference type="ARBA" id="ARBA00022741"/>
    </source>
</evidence>
<reference evidence="14 15" key="2">
    <citation type="journal article" date="2017" name="Front. Plant Sci.">
        <title>Gene Classification and Mining of Molecular Markers Useful in Red Clover (Trifolium pratense) Breeding.</title>
        <authorList>
            <person name="Istvanek J."/>
            <person name="Dluhosova J."/>
            <person name="Dluhos P."/>
            <person name="Patkova L."/>
            <person name="Nedelnik J."/>
            <person name="Repkova J."/>
        </authorList>
    </citation>
    <scope>NUCLEOTIDE SEQUENCE [LARGE SCALE GENOMIC DNA]</scope>
    <source>
        <strain evidence="15">cv. Tatra</strain>
        <tissue evidence="14">Young leaves</tissue>
    </source>
</reference>
<dbReference type="GO" id="GO:0005525">
    <property type="term" value="F:GTP binding"/>
    <property type="evidence" value="ECO:0007669"/>
    <property type="project" value="UniProtKB-KW"/>
</dbReference>
<comment type="pathway">
    <text evidence="2">Pyrimidine metabolism; CTP biosynthesis via salvage pathway; CTP from cytidine: step 1/3.</text>
</comment>
<evidence type="ECO:0000256" key="1">
    <source>
        <dbReference type="ARBA" id="ARBA00004690"/>
    </source>
</evidence>
<keyword evidence="11" id="KW-0511">Multifunctional enzyme</keyword>
<evidence type="ECO:0000256" key="2">
    <source>
        <dbReference type="ARBA" id="ARBA00004784"/>
    </source>
</evidence>
<keyword evidence="9 14" id="KW-0418">Kinase</keyword>
<keyword evidence="6" id="KW-0021">Allosteric enzyme</keyword>
<dbReference type="UniPathway" id="UPA00574">
    <property type="reaction ID" value="UER00637"/>
</dbReference>
<dbReference type="SUPFAM" id="SSF52540">
    <property type="entry name" value="P-loop containing nucleoside triphosphate hydrolases"/>
    <property type="match status" value="1"/>
</dbReference>
<evidence type="ECO:0000313" key="15">
    <source>
        <dbReference type="Proteomes" id="UP000236291"/>
    </source>
</evidence>
<sequence length="231" mass="26534">MLLISSEAFDTERLVSVLDKLKHSQAVDIPKYDFKGYKNNVFPARRVNPADVIILEGILVFHDPRVRALMNMKIFVDTDADVRLARRIKRDTADNARNIEAVLDQYSKFVKPAFDDFILPTKKYADIIIPRGGDNHVAIDLIVQHIRTKLGQHDLCKIYPNLYVIQSTFQIRGMHTLIRDSQTKKHDFVFYADRLIRLVVEHGLGHLPFTEKQVITPTGKTPPPNDDFLCL</sequence>
<evidence type="ECO:0000256" key="5">
    <source>
        <dbReference type="ARBA" id="ARBA00012137"/>
    </source>
</evidence>
<dbReference type="SUPFAM" id="SSF53271">
    <property type="entry name" value="PRTase-like"/>
    <property type="match status" value="1"/>
</dbReference>
<evidence type="ECO:0000256" key="6">
    <source>
        <dbReference type="ARBA" id="ARBA00022533"/>
    </source>
</evidence>
<evidence type="ECO:0000259" key="13">
    <source>
        <dbReference type="Pfam" id="PF14681"/>
    </source>
</evidence>
<dbReference type="PANTHER" id="PTHR10285">
    <property type="entry name" value="URIDINE KINASE"/>
    <property type="match status" value="1"/>
</dbReference>
<evidence type="ECO:0000313" key="14">
    <source>
        <dbReference type="EMBL" id="PNX80913.1"/>
    </source>
</evidence>
<dbReference type="AlphaFoldDB" id="A0A2K3LQX0"/>
<dbReference type="STRING" id="57577.A0A2K3LQX0"/>
<dbReference type="EMBL" id="ASHM01038860">
    <property type="protein sequence ID" value="PNX80913.1"/>
    <property type="molecule type" value="Genomic_DNA"/>
</dbReference>
<dbReference type="InterPro" id="IPR029057">
    <property type="entry name" value="PRTase-like"/>
</dbReference>
<dbReference type="Pfam" id="PF00485">
    <property type="entry name" value="PRK"/>
    <property type="match status" value="1"/>
</dbReference>
<dbReference type="ExpressionAtlas" id="A0A2K3LQX0">
    <property type="expression patterns" value="baseline"/>
</dbReference>
<reference evidence="14 15" key="1">
    <citation type="journal article" date="2014" name="Am. J. Bot.">
        <title>Genome assembly and annotation for red clover (Trifolium pratense; Fabaceae).</title>
        <authorList>
            <person name="Istvanek J."/>
            <person name="Jaros M."/>
            <person name="Krenek A."/>
            <person name="Repkova J."/>
        </authorList>
    </citation>
    <scope>NUCLEOTIDE SEQUENCE [LARGE SCALE GENOMIC DNA]</scope>
    <source>
        <strain evidence="15">cv. Tatra</strain>
        <tissue evidence="14">Young leaves</tissue>
    </source>
</reference>
<dbReference type="Gene3D" id="3.40.50.300">
    <property type="entry name" value="P-loop containing nucleotide triphosphate hydrolases"/>
    <property type="match status" value="1"/>
</dbReference>
<comment type="similarity">
    <text evidence="3">In the N-terminal section; belongs to the uridine kinase family.</text>
</comment>
<keyword evidence="10" id="KW-0342">GTP-binding</keyword>
<evidence type="ECO:0000259" key="12">
    <source>
        <dbReference type="Pfam" id="PF00485"/>
    </source>
</evidence>
<evidence type="ECO:0000256" key="11">
    <source>
        <dbReference type="ARBA" id="ARBA00023268"/>
    </source>
</evidence>